<feature type="compositionally biased region" description="Basic and acidic residues" evidence="1">
    <location>
        <begin position="234"/>
        <end position="246"/>
    </location>
</feature>
<protein>
    <submittedName>
        <fullName evidence="2">Capsid and scaffold protein</fullName>
    </submittedName>
</protein>
<feature type="compositionally biased region" description="Polar residues" evidence="1">
    <location>
        <begin position="1"/>
        <end position="19"/>
    </location>
</feature>
<feature type="compositionally biased region" description="Basic and acidic residues" evidence="1">
    <location>
        <begin position="280"/>
        <end position="297"/>
    </location>
</feature>
<name>A0A977TG34_9CAUD</name>
<feature type="region of interest" description="Disordered" evidence="1">
    <location>
        <begin position="280"/>
        <end position="305"/>
    </location>
</feature>
<organism evidence="2 3">
    <name type="scientific">Salmonella phage PST_H2</name>
    <dbReference type="NCBI Taxonomy" id="2978975"/>
    <lineage>
        <taxon>Viruses</taxon>
        <taxon>Duplodnaviria</taxon>
        <taxon>Heunggongvirae</taxon>
        <taxon>Uroviricota</taxon>
        <taxon>Caudoviricetes</taxon>
        <taxon>Autographivirales</taxon>
        <taxon>Autosignataviridae</taxon>
        <taxon>Molineuxvirinae</taxon>
        <taxon>Guangxivirus</taxon>
        <taxon>Guangxivirus PSTH2</taxon>
    </lineage>
</organism>
<evidence type="ECO:0000313" key="2">
    <source>
        <dbReference type="EMBL" id="UXQ88712.1"/>
    </source>
</evidence>
<reference evidence="2" key="1">
    <citation type="submission" date="2022-05" db="EMBL/GenBank/DDBJ databases">
        <authorList>
            <person name="Ma D."/>
        </authorList>
    </citation>
    <scope>NUCLEOTIDE SEQUENCE</scope>
</reference>
<feature type="region of interest" description="Disordered" evidence="1">
    <location>
        <begin position="234"/>
        <end position="267"/>
    </location>
</feature>
<keyword evidence="3" id="KW-1185">Reference proteome</keyword>
<dbReference type="Proteomes" id="UP001060583">
    <property type="component" value="Segment"/>
</dbReference>
<feature type="region of interest" description="Disordered" evidence="1">
    <location>
        <begin position="1"/>
        <end position="87"/>
    </location>
</feature>
<dbReference type="EMBL" id="ON461912">
    <property type="protein sequence ID" value="UXQ88712.1"/>
    <property type="molecule type" value="Genomic_DNA"/>
</dbReference>
<proteinExistence type="predicted"/>
<feature type="compositionally biased region" description="Low complexity" evidence="1">
    <location>
        <begin position="27"/>
        <end position="40"/>
    </location>
</feature>
<evidence type="ECO:0000256" key="1">
    <source>
        <dbReference type="SAM" id="MobiDB-lite"/>
    </source>
</evidence>
<sequence>MSFSFNEPTTTHPTVESSVEATKEATTDATTDVSADTGTDVQDDNAGAQRTEDTRGEDSGQPSEEGDNGGENGESKPDDTKADTEEVQYFFGEHEVTIDIPQDVTDSLKEKGIDAKQVAKELYAKDGKFELSDETKQKLYDAFGKFAVDAYMSGLKAQNEAFFLKEANAAKEAEAANAQRFTDISKEVGGEDGWARLEEWALETLSDDELTAFNAVMESGNQYLQQYAVRELEGRRKAAQGDDKPNLIEPSQAAPSGGDNSPLSRDQYIREIAKLGERFGRDRKGMAEAQARLDARRRAGMAKGL</sequence>
<feature type="compositionally biased region" description="Basic and acidic residues" evidence="1">
    <location>
        <begin position="73"/>
        <end position="84"/>
    </location>
</feature>
<evidence type="ECO:0000313" key="3">
    <source>
        <dbReference type="Proteomes" id="UP001060583"/>
    </source>
</evidence>
<accession>A0A977TG34</accession>